<dbReference type="EMBL" id="JPMI01000089">
    <property type="protein sequence ID" value="KFA92572.1"/>
    <property type="molecule type" value="Genomic_DNA"/>
</dbReference>
<name>A0A084SVT7_9BACT</name>
<dbReference type="PANTHER" id="PTHR43642">
    <property type="entry name" value="HYBRID SIGNAL TRANSDUCTION HISTIDINE KINASE G"/>
    <property type="match status" value="1"/>
</dbReference>
<dbReference type="GO" id="GO:0004673">
    <property type="term" value="F:protein histidine kinase activity"/>
    <property type="evidence" value="ECO:0007669"/>
    <property type="project" value="UniProtKB-EC"/>
</dbReference>
<dbReference type="SMART" id="SM00220">
    <property type="entry name" value="S_TKc"/>
    <property type="match status" value="1"/>
</dbReference>
<dbReference type="InterPro" id="IPR041664">
    <property type="entry name" value="AAA_16"/>
</dbReference>
<dbReference type="SUPFAM" id="SSF55781">
    <property type="entry name" value="GAF domain-like"/>
    <property type="match status" value="1"/>
</dbReference>
<dbReference type="PANTHER" id="PTHR43642:SF1">
    <property type="entry name" value="HYBRID SIGNAL TRANSDUCTION HISTIDINE KINASE G"/>
    <property type="match status" value="1"/>
</dbReference>
<dbReference type="Gene3D" id="1.10.287.130">
    <property type="match status" value="1"/>
</dbReference>
<dbReference type="CDD" id="cd14014">
    <property type="entry name" value="STKc_PknB_like"/>
    <property type="match status" value="1"/>
</dbReference>
<accession>A0A084SVT7</accession>
<dbReference type="InterPro" id="IPR036890">
    <property type="entry name" value="HATPase_C_sf"/>
</dbReference>
<dbReference type="SMART" id="SM00387">
    <property type="entry name" value="HATPase_c"/>
    <property type="match status" value="1"/>
</dbReference>
<dbReference type="SUPFAM" id="SSF52540">
    <property type="entry name" value="P-loop containing nucleoside triphosphate hydrolases"/>
    <property type="match status" value="1"/>
</dbReference>
<evidence type="ECO:0000259" key="4">
    <source>
        <dbReference type="PROSITE" id="PS50011"/>
    </source>
</evidence>
<feature type="domain" description="Histidine kinase" evidence="5">
    <location>
        <begin position="1542"/>
        <end position="1759"/>
    </location>
</feature>
<dbReference type="InterPro" id="IPR029016">
    <property type="entry name" value="GAF-like_dom_sf"/>
</dbReference>
<gene>
    <name evidence="6" type="ORF">Q664_14455</name>
</gene>
<dbReference type="InterPro" id="IPR004358">
    <property type="entry name" value="Sig_transdc_His_kin-like_C"/>
</dbReference>
<dbReference type="InterPro" id="IPR000719">
    <property type="entry name" value="Prot_kinase_dom"/>
</dbReference>
<dbReference type="Gene3D" id="3.30.450.40">
    <property type="match status" value="1"/>
</dbReference>
<dbReference type="InterPro" id="IPR003594">
    <property type="entry name" value="HATPase_dom"/>
</dbReference>
<dbReference type="PROSITE" id="PS50109">
    <property type="entry name" value="HIS_KIN"/>
    <property type="match status" value="1"/>
</dbReference>
<dbReference type="PROSITE" id="PS50011">
    <property type="entry name" value="PROTEIN_KINASE_DOM"/>
    <property type="match status" value="1"/>
</dbReference>
<dbReference type="Pfam" id="PF13191">
    <property type="entry name" value="AAA_16"/>
    <property type="match status" value="1"/>
</dbReference>
<evidence type="ECO:0000259" key="5">
    <source>
        <dbReference type="PROSITE" id="PS50109"/>
    </source>
</evidence>
<dbReference type="EC" id="2.7.13.3" evidence="2"/>
<dbReference type="InterPro" id="IPR011009">
    <property type="entry name" value="Kinase-like_dom_sf"/>
</dbReference>
<evidence type="ECO:0000256" key="3">
    <source>
        <dbReference type="SAM" id="Coils"/>
    </source>
</evidence>
<keyword evidence="3" id="KW-0175">Coiled coil</keyword>
<dbReference type="Pfam" id="PF02518">
    <property type="entry name" value="HATPase_c"/>
    <property type="match status" value="1"/>
</dbReference>
<dbReference type="InterPro" id="IPR008271">
    <property type="entry name" value="Ser/Thr_kinase_AS"/>
</dbReference>
<reference evidence="6 7" key="1">
    <citation type="submission" date="2014-07" db="EMBL/GenBank/DDBJ databases">
        <title>Draft Genome Sequence of Gephyronic Acid Producer, Cystobacter violaceus Strain Cb vi76.</title>
        <authorList>
            <person name="Stevens D.C."/>
            <person name="Young J."/>
            <person name="Carmichael R."/>
            <person name="Tan J."/>
            <person name="Taylor R.E."/>
        </authorList>
    </citation>
    <scope>NUCLEOTIDE SEQUENCE [LARGE SCALE GENOMIC DNA]</scope>
    <source>
        <strain evidence="6 7">Cb vi76</strain>
    </source>
</reference>
<dbReference type="Proteomes" id="UP000028547">
    <property type="component" value="Unassembled WGS sequence"/>
</dbReference>
<comment type="catalytic activity">
    <reaction evidence="1">
        <text>ATP + protein L-histidine = ADP + protein N-phospho-L-histidine.</text>
        <dbReference type="EC" id="2.7.13.3"/>
    </reaction>
</comment>
<dbReference type="InterPro" id="IPR027417">
    <property type="entry name" value="P-loop_NTPase"/>
</dbReference>
<evidence type="ECO:0000256" key="2">
    <source>
        <dbReference type="ARBA" id="ARBA00012438"/>
    </source>
</evidence>
<proteinExistence type="predicted"/>
<protein>
    <recommendedName>
        <fullName evidence="2">histidine kinase</fullName>
        <ecNumber evidence="2">2.7.13.3</ecNumber>
    </recommendedName>
</protein>
<evidence type="ECO:0000313" key="7">
    <source>
        <dbReference type="Proteomes" id="UP000028547"/>
    </source>
</evidence>
<dbReference type="InterPro" id="IPR005467">
    <property type="entry name" value="His_kinase_dom"/>
</dbReference>
<dbReference type="Gene3D" id="1.10.510.10">
    <property type="entry name" value="Transferase(Phosphotransferase) domain 1"/>
    <property type="match status" value="1"/>
</dbReference>
<dbReference type="SUPFAM" id="SSF56112">
    <property type="entry name" value="Protein kinase-like (PK-like)"/>
    <property type="match status" value="1"/>
</dbReference>
<dbReference type="RefSeq" id="WP_043394667.1">
    <property type="nucleotide sequence ID" value="NZ_JPMI01000089.1"/>
</dbReference>
<feature type="coiled-coil region" evidence="3">
    <location>
        <begin position="1448"/>
        <end position="1486"/>
    </location>
</feature>
<dbReference type="Pfam" id="PF00069">
    <property type="entry name" value="Pkinase"/>
    <property type="match status" value="1"/>
</dbReference>
<evidence type="ECO:0000313" key="6">
    <source>
        <dbReference type="EMBL" id="KFA92572.1"/>
    </source>
</evidence>
<feature type="domain" description="Protein kinase" evidence="4">
    <location>
        <begin position="7"/>
        <end position="280"/>
    </location>
</feature>
<comment type="caution">
    <text evidence="6">The sequence shown here is derived from an EMBL/GenBank/DDBJ whole genome shotgun (WGS) entry which is preliminary data.</text>
</comment>
<dbReference type="PROSITE" id="PS00108">
    <property type="entry name" value="PROTEIN_KINASE_ST"/>
    <property type="match status" value="1"/>
</dbReference>
<dbReference type="Gene3D" id="3.30.565.10">
    <property type="entry name" value="Histidine kinase-like ATPase, C-terminal domain"/>
    <property type="match status" value="1"/>
</dbReference>
<dbReference type="PRINTS" id="PR00344">
    <property type="entry name" value="BCTRLSENSOR"/>
</dbReference>
<dbReference type="SMART" id="SM00065">
    <property type="entry name" value="GAF"/>
    <property type="match status" value="1"/>
</dbReference>
<keyword evidence="6" id="KW-0418">Kinase</keyword>
<sequence>MLHIRGYTLRGAIKATGSNLLFHAVRDTDGLPLILKTPTASSPGARESERYQREFSILQRLRDVGGVTRPHACERIHERPVLLLEAMEGTALSELTGTPLEPARVLKLAISLASTLAELHRRGVIHKDIKPSNIILVPSGEACLIDFGTATLHLVEHVEAAPASLLEGTLAYMSPEQTGRMNRSVDYRTDFYSLGVTLYELLTGSRPFHGGDALEWFHAHLALVPQAPLERVPGLPPALSAIVMKLLAKVAEERYQSADGLKADLERCQEGLLRGAHEDFPLGVHDFPSRFQLPQRLYGRASHAAALLQGFERVARGGRPELMLVRGYSGIGKSSVVHELHKPVVQRRGFFLSGKFDQFQQDIPYATLAQAIRGLTQQLLSGTDAELERWRERLEEAWGAEGQLLVDVVPQLELIAGRQPAVLEVPASEAQHRFHRVFREFLGVFATPEHPLVLFLDDLQWADGASLRLLKHLLTHPETPPLLLIGAYRDNEVSPSHPLVLLLEELRKAGAQLAELQLEPLRMEELQQLVADTLPGADSGLVQPLSALVQEKTGGNPFFILQFMRTLHQDGLLARTRQGTWRWDAEGVRAKGYSDNVVEFMVGKLRQLPMVTQHLLRLAACVGNTFSGGMLAIISDQSVPGSVERSLEAAFQEGLLVRGGPDQYRFLHDRIQQASHALIPEQERKAVHLRIGRLMLASLSPEQVHEKLFDVVSQLNAGAELIREPEERRRAARLNAEAGGKARNSTAFRSAAAYFAAAFHHLSGEPWALDAGLAFEVRLAQAGCEFMSGNAVEARRLVEELLPRARTFPELAGVCRLKSGLHLIANEHLEAVTCLLECLERMGMPMPAFPTWEEVETANAEVWALLGERPIASLIELPLVNDPDMEAMMNVLGALFAPAFFLSPSLLILHLSRMVSLSLRHGHTPASVHGYSWYGAMVGHSFKRYREGQAFCQLAHALVERYDLAALRGKALHTLQLANCWTEPLSLSLELAQRAFQHALQASDIHIACFSACHLVTNRLTLGLPLDEVYQESIARLDFVSKAGFVGVRDTIHFTQRYVQQLRGLTPSFDSLSGEGFDEEAFEAGLPSNQSTTQCWYWLTQAQSRFLRGAYPEALEAVDRAYELRWAVLGLLPSLELHLFRALSLAACYGEMAPEQQPRALEAIRGHQRKLAEWADHCPSTFRAPERLVSAELARLSGQEGEALRAYEQAHQSAREHGFIQNAALACELAARFWLERELPTLAEAYARKARDAYVRWGALGKVKHLDAEWPLLVSAGRSEGTDTDTTSTQLDVLTLVKAQQAISGEIVLERMATTLLRVAIENAGAQRGALLLPRGDTLQIVALSGTTSEDSTEAADEPRLPWSLISYVKRTREHVLIGDASQPHPFAADSWLARGQARSVLCLPLLRQEEFRGVLYLENDLAPDAFTPARLSLLDHLASQAAISVENARLYADVQRAETALRHANDELEKRVEERTRELKQAQSRLLETARTAGMAEVAANVLHNVGNVLTSAVINHQVLRQTVDTSRVGRLKQATTLLAEHRHALADFLSRHPRGMQLLDYLSVLADELLREQATLREGMDSMGMHIEHIRAIVQIQQNYAGSTLLTEECELSGLVQDALRIFMPALRRHGVTVTQELAALPPVRVDKHKVLQILINLVSNAKKAVKVLPEGQRHVHLRLEAVGRMARIRVVDNGVGIAPENRQRLFSPGFTTREGGHGLGLHSSALAARALGGSLALESEGPGKGATAILELPLDGAGEALD</sequence>
<dbReference type="GO" id="GO:0005524">
    <property type="term" value="F:ATP binding"/>
    <property type="evidence" value="ECO:0007669"/>
    <property type="project" value="InterPro"/>
</dbReference>
<organism evidence="6 7">
    <name type="scientific">Archangium violaceum Cb vi76</name>
    <dbReference type="NCBI Taxonomy" id="1406225"/>
    <lineage>
        <taxon>Bacteria</taxon>
        <taxon>Pseudomonadati</taxon>
        <taxon>Myxococcota</taxon>
        <taxon>Myxococcia</taxon>
        <taxon>Myxococcales</taxon>
        <taxon>Cystobacterineae</taxon>
        <taxon>Archangiaceae</taxon>
        <taxon>Archangium</taxon>
    </lineage>
</organism>
<dbReference type="Pfam" id="PF01590">
    <property type="entry name" value="GAF"/>
    <property type="match status" value="1"/>
</dbReference>
<dbReference type="InterPro" id="IPR003018">
    <property type="entry name" value="GAF"/>
</dbReference>
<evidence type="ECO:0000256" key="1">
    <source>
        <dbReference type="ARBA" id="ARBA00000085"/>
    </source>
</evidence>
<keyword evidence="6" id="KW-0808">Transferase</keyword>
<dbReference type="InterPro" id="IPR053159">
    <property type="entry name" value="Hybrid_Histidine_Kinase"/>
</dbReference>
<dbReference type="Gene3D" id="3.40.50.300">
    <property type="entry name" value="P-loop containing nucleotide triphosphate hydrolases"/>
    <property type="match status" value="1"/>
</dbReference>
<dbReference type="SUPFAM" id="SSF55874">
    <property type="entry name" value="ATPase domain of HSP90 chaperone/DNA topoisomerase II/histidine kinase"/>
    <property type="match status" value="1"/>
</dbReference>